<name>M3HPW2_LEPIT</name>
<protein>
    <submittedName>
        <fullName evidence="1">Uncharacterized protein</fullName>
    </submittedName>
</protein>
<evidence type="ECO:0000313" key="1">
    <source>
        <dbReference type="EMBL" id="EMG20006.1"/>
    </source>
</evidence>
<dbReference type="AlphaFoldDB" id="M3HPW2"/>
<comment type="caution">
    <text evidence="1">The sequence shown here is derived from an EMBL/GenBank/DDBJ whole genome shotgun (WGS) entry which is preliminary data.</text>
</comment>
<dbReference type="Proteomes" id="UP000011778">
    <property type="component" value="Unassembled WGS sequence"/>
</dbReference>
<gene>
    <name evidence="1" type="ORF">LEP1GSC150_0232</name>
</gene>
<evidence type="ECO:0000313" key="2">
    <source>
        <dbReference type="Proteomes" id="UP000011778"/>
    </source>
</evidence>
<sequence length="39" mass="4730">MEKTKRVRVVIKNNLKSILVFKKFLSPNQDGFFYFYTKT</sequence>
<dbReference type="EMBL" id="AFMD02000457">
    <property type="protein sequence ID" value="EMG20006.1"/>
    <property type="molecule type" value="Genomic_DNA"/>
</dbReference>
<reference evidence="1 2" key="1">
    <citation type="submission" date="2013-02" db="EMBL/GenBank/DDBJ databases">
        <authorList>
            <person name="Harkins D.M."/>
            <person name="Durkin A.S."/>
            <person name="Brinkac L.M."/>
            <person name="Haft D.H."/>
            <person name="Selengut J.D."/>
            <person name="Sanka R."/>
            <person name="DePew J."/>
            <person name="Purushe J."/>
            <person name="Tulsiani S.M."/>
            <person name="Graham G.C."/>
            <person name="Burns M.-A."/>
            <person name="Dohnt M.F."/>
            <person name="Smythe L.D."/>
            <person name="McKay D.B."/>
            <person name="Craig S.B."/>
            <person name="Vinetz J.M."/>
            <person name="Sutton G.G."/>
            <person name="Nierman W.C."/>
            <person name="Fouts D.E."/>
        </authorList>
    </citation>
    <scope>NUCLEOTIDE SEQUENCE [LARGE SCALE GENOMIC DNA]</scope>
    <source>
        <strain evidence="1 2">LT2050</strain>
    </source>
</reference>
<accession>M3HPW2</accession>
<organism evidence="1 2">
    <name type="scientific">Leptospira interrogans serovar Copenhageni str. LT2050</name>
    <dbReference type="NCBI Taxonomy" id="1001598"/>
    <lineage>
        <taxon>Bacteria</taxon>
        <taxon>Pseudomonadati</taxon>
        <taxon>Spirochaetota</taxon>
        <taxon>Spirochaetia</taxon>
        <taxon>Leptospirales</taxon>
        <taxon>Leptospiraceae</taxon>
        <taxon>Leptospira</taxon>
    </lineage>
</organism>
<proteinExistence type="predicted"/>